<dbReference type="GO" id="GO:0019773">
    <property type="term" value="C:proteasome core complex, alpha-subunit complex"/>
    <property type="evidence" value="ECO:0007669"/>
    <property type="project" value="UniProtKB-UniRule"/>
</dbReference>
<dbReference type="InterPro" id="IPR023332">
    <property type="entry name" value="Proteasome_alpha-type"/>
</dbReference>
<dbReference type="InterPro" id="IPR033812">
    <property type="entry name" value="Proteasome_alpha_type_5"/>
</dbReference>
<evidence type="ECO:0000256" key="6">
    <source>
        <dbReference type="RuleBase" id="RU000551"/>
    </source>
</evidence>
<dbReference type="GO" id="GO:0043161">
    <property type="term" value="P:proteasome-mediated ubiquitin-dependent protein catabolic process"/>
    <property type="evidence" value="ECO:0007669"/>
    <property type="project" value="InterPro"/>
</dbReference>
<evidence type="ECO:0000259" key="7">
    <source>
        <dbReference type="PROSITE" id="PS00388"/>
    </source>
</evidence>
<comment type="subunit">
    <text evidence="4">The 26S proteasome consists of a 20S proteasome core and two 19S regulatory subunits. The 20S proteasome core is composed of 28 subunits that are arranged in four stacked rings, resulting in a barrel-shaped structure. The two end rings are each formed by seven alpha subunits, and the two central rings are each formed by seven beta subunits. The catalytic chamber with the active sites is on the inside of the barrel.</text>
</comment>
<keyword evidence="2 5" id="KW-0647">Proteasome</keyword>
<dbReference type="STRING" id="1555241.A0A4P9X3B4"/>
<name>A0A4P9X3B4_9FUNG</name>
<dbReference type="PROSITE" id="PS51475">
    <property type="entry name" value="PROTEASOME_ALPHA_2"/>
    <property type="match status" value="1"/>
</dbReference>
<reference evidence="9" key="1">
    <citation type="journal article" date="2018" name="Nat. Microbiol.">
        <title>Leveraging single-cell genomics to expand the fungal tree of life.</title>
        <authorList>
            <person name="Ahrendt S.R."/>
            <person name="Quandt C.A."/>
            <person name="Ciobanu D."/>
            <person name="Clum A."/>
            <person name="Salamov A."/>
            <person name="Andreopoulos B."/>
            <person name="Cheng J.F."/>
            <person name="Woyke T."/>
            <person name="Pelin A."/>
            <person name="Henrissat B."/>
            <person name="Reynolds N.K."/>
            <person name="Benny G.L."/>
            <person name="Smith M.E."/>
            <person name="James T.Y."/>
            <person name="Grigoriev I.V."/>
        </authorList>
    </citation>
    <scope>NUCLEOTIDE SEQUENCE [LARGE SCALE GENOMIC DNA]</scope>
    <source>
        <strain evidence="9">ATCC 52028</strain>
    </source>
</reference>
<dbReference type="PROSITE" id="PS00388">
    <property type="entry name" value="PROTEASOME_ALPHA_1"/>
    <property type="match status" value="1"/>
</dbReference>
<dbReference type="FunFam" id="3.60.20.10:FF:000015">
    <property type="entry name" value="Proteasome subunit alpha type-5"/>
    <property type="match status" value="1"/>
</dbReference>
<dbReference type="Gene3D" id="3.60.20.10">
    <property type="entry name" value="Glutamine Phosphoribosylpyrophosphate, subunit 1, domain 1"/>
    <property type="match status" value="1"/>
</dbReference>
<dbReference type="GO" id="GO:0005737">
    <property type="term" value="C:cytoplasm"/>
    <property type="evidence" value="ECO:0007669"/>
    <property type="project" value="UniProtKB-SubCell"/>
</dbReference>
<proteinExistence type="inferred from homology"/>
<organism evidence="8 9">
    <name type="scientific">Caulochytrium protostelioides</name>
    <dbReference type="NCBI Taxonomy" id="1555241"/>
    <lineage>
        <taxon>Eukaryota</taxon>
        <taxon>Fungi</taxon>
        <taxon>Fungi incertae sedis</taxon>
        <taxon>Chytridiomycota</taxon>
        <taxon>Chytridiomycota incertae sedis</taxon>
        <taxon>Chytridiomycetes</taxon>
        <taxon>Caulochytriales</taxon>
        <taxon>Caulochytriaceae</taxon>
        <taxon>Caulochytrium</taxon>
    </lineage>
</organism>
<evidence type="ECO:0000313" key="9">
    <source>
        <dbReference type="Proteomes" id="UP000274922"/>
    </source>
</evidence>
<dbReference type="EMBL" id="ML014280">
    <property type="protein sequence ID" value="RKO99501.1"/>
    <property type="molecule type" value="Genomic_DNA"/>
</dbReference>
<dbReference type="CDD" id="cd03753">
    <property type="entry name" value="proteasome_alpha_type_5"/>
    <property type="match status" value="1"/>
</dbReference>
<evidence type="ECO:0000256" key="1">
    <source>
        <dbReference type="ARBA" id="ARBA00022490"/>
    </source>
</evidence>
<gene>
    <name evidence="8" type="ORF">CXG81DRAFT_20413</name>
</gene>
<dbReference type="SMART" id="SM00948">
    <property type="entry name" value="Proteasome_A_N"/>
    <property type="match status" value="1"/>
</dbReference>
<sequence>MFLSRSDYDRGVSTFSPEGRIFQVEYALEAIKLGSTAIGVQTKEGVILAVERRSTSPLVEATSIEKIVEIDRHLGCAISGLTADSRTIVDHARVAAQHHTFVYDEPIKVESLTQEVCDLALRFGEGASGEKRAMSRPFGVALLIGGVDENGPQLYQTDPSGNYVRYKAKALGSGSEGAQTELKNQYHADLTLAEGIQVALRILKQTMEEKMTEGNIQLATVTAAKGYFVHPIEEIKTLVEGLGQTAPGASTPATPTVQ</sequence>
<dbReference type="InterPro" id="IPR029055">
    <property type="entry name" value="Ntn_hydrolases_N"/>
</dbReference>
<dbReference type="PANTHER" id="PTHR11599">
    <property type="entry name" value="PROTEASOME SUBUNIT ALPHA/BETA"/>
    <property type="match status" value="1"/>
</dbReference>
<evidence type="ECO:0000256" key="2">
    <source>
        <dbReference type="ARBA" id="ARBA00022942"/>
    </source>
</evidence>
<keyword evidence="3 6" id="KW-0539">Nucleus</keyword>
<evidence type="ECO:0000313" key="8">
    <source>
        <dbReference type="EMBL" id="RKO99501.1"/>
    </source>
</evidence>
<comment type="subcellular location">
    <subcellularLocation>
        <location evidence="6">Cytoplasm</location>
    </subcellularLocation>
    <subcellularLocation>
        <location evidence="6">Nucleus</location>
    </subcellularLocation>
</comment>
<dbReference type="Proteomes" id="UP000274922">
    <property type="component" value="Unassembled WGS sequence"/>
</dbReference>
<dbReference type="InterPro" id="IPR001353">
    <property type="entry name" value="Proteasome_sua/b"/>
</dbReference>
<dbReference type="OrthoDB" id="431557at2759"/>
<evidence type="ECO:0000256" key="4">
    <source>
        <dbReference type="ARBA" id="ARBA00026071"/>
    </source>
</evidence>
<evidence type="ECO:0000256" key="5">
    <source>
        <dbReference type="PROSITE-ProRule" id="PRU00808"/>
    </source>
</evidence>
<accession>A0A4P9X3B4</accession>
<feature type="domain" description="Proteasome alpha-type subunits" evidence="7">
    <location>
        <begin position="8"/>
        <end position="30"/>
    </location>
</feature>
<dbReference type="InterPro" id="IPR050115">
    <property type="entry name" value="Proteasome_alpha"/>
</dbReference>
<dbReference type="InterPro" id="IPR000426">
    <property type="entry name" value="Proteasome_asu_N"/>
</dbReference>
<dbReference type="SUPFAM" id="SSF56235">
    <property type="entry name" value="N-terminal nucleophile aminohydrolases (Ntn hydrolases)"/>
    <property type="match status" value="1"/>
</dbReference>
<dbReference type="Pfam" id="PF10584">
    <property type="entry name" value="Proteasome_A_N"/>
    <property type="match status" value="1"/>
</dbReference>
<keyword evidence="9" id="KW-1185">Reference proteome</keyword>
<dbReference type="NCBIfam" id="NF003075">
    <property type="entry name" value="PRK03996.1"/>
    <property type="match status" value="1"/>
</dbReference>
<comment type="similarity">
    <text evidence="5 6">Belongs to the peptidase T1A family.</text>
</comment>
<dbReference type="GO" id="GO:0005634">
    <property type="term" value="C:nucleus"/>
    <property type="evidence" value="ECO:0007669"/>
    <property type="project" value="UniProtKB-SubCell"/>
</dbReference>
<protein>
    <recommendedName>
        <fullName evidence="6">Proteasome subunit alpha type</fullName>
    </recommendedName>
</protein>
<dbReference type="Pfam" id="PF00227">
    <property type="entry name" value="Proteasome"/>
    <property type="match status" value="1"/>
</dbReference>
<dbReference type="AlphaFoldDB" id="A0A4P9X3B4"/>
<keyword evidence="1 6" id="KW-0963">Cytoplasm</keyword>
<evidence type="ECO:0000256" key="3">
    <source>
        <dbReference type="ARBA" id="ARBA00023242"/>
    </source>
</evidence>